<name>A0A8S2SMG2_9BILA</name>
<gene>
    <name evidence="1" type="ORF">SMN809_LOCUS23199</name>
</gene>
<dbReference type="EMBL" id="CAJOBI010023805">
    <property type="protein sequence ID" value="CAF4232460.1"/>
    <property type="molecule type" value="Genomic_DNA"/>
</dbReference>
<dbReference type="AlphaFoldDB" id="A0A8S2SMG2"/>
<organism evidence="1 2">
    <name type="scientific">Rotaria magnacalcarata</name>
    <dbReference type="NCBI Taxonomy" id="392030"/>
    <lineage>
        <taxon>Eukaryota</taxon>
        <taxon>Metazoa</taxon>
        <taxon>Spiralia</taxon>
        <taxon>Gnathifera</taxon>
        <taxon>Rotifera</taxon>
        <taxon>Eurotatoria</taxon>
        <taxon>Bdelloidea</taxon>
        <taxon>Philodinida</taxon>
        <taxon>Philodinidae</taxon>
        <taxon>Rotaria</taxon>
    </lineage>
</organism>
<dbReference type="Proteomes" id="UP000676336">
    <property type="component" value="Unassembled WGS sequence"/>
</dbReference>
<protein>
    <submittedName>
        <fullName evidence="1">Uncharacterized protein</fullName>
    </submittedName>
</protein>
<comment type="caution">
    <text evidence="1">The sequence shown here is derived from an EMBL/GenBank/DDBJ whole genome shotgun (WGS) entry which is preliminary data.</text>
</comment>
<evidence type="ECO:0000313" key="1">
    <source>
        <dbReference type="EMBL" id="CAF4232460.1"/>
    </source>
</evidence>
<feature type="non-terminal residue" evidence="1">
    <location>
        <position position="1"/>
    </location>
</feature>
<accession>A0A8S2SMG2</accession>
<sequence>IISTTTNGEAAFVRITEKVLARILLTTNLGLSTTNFAEKESREKFFQIIHVQMDIDPSSPTIELYRTFRLENRYSNEDKCQTDMEVNRYDIYFRSR</sequence>
<reference evidence="1" key="1">
    <citation type="submission" date="2021-02" db="EMBL/GenBank/DDBJ databases">
        <authorList>
            <person name="Nowell W R."/>
        </authorList>
    </citation>
    <scope>NUCLEOTIDE SEQUENCE</scope>
</reference>
<proteinExistence type="predicted"/>
<evidence type="ECO:0000313" key="2">
    <source>
        <dbReference type="Proteomes" id="UP000676336"/>
    </source>
</evidence>